<dbReference type="OrthoDB" id="8482038at2"/>
<organism evidence="1 2">
    <name type="scientific">Xanthobacter tagetidis</name>
    <dbReference type="NCBI Taxonomy" id="60216"/>
    <lineage>
        <taxon>Bacteria</taxon>
        <taxon>Pseudomonadati</taxon>
        <taxon>Pseudomonadota</taxon>
        <taxon>Alphaproteobacteria</taxon>
        <taxon>Hyphomicrobiales</taxon>
        <taxon>Xanthobacteraceae</taxon>
        <taxon>Xanthobacter</taxon>
    </lineage>
</organism>
<name>A0A3L6ZYW4_9HYPH</name>
<dbReference type="AlphaFoldDB" id="A0A3L6ZYW4"/>
<protein>
    <submittedName>
        <fullName evidence="1">Uncharacterized protein</fullName>
    </submittedName>
</protein>
<evidence type="ECO:0000313" key="2">
    <source>
        <dbReference type="Proteomes" id="UP000269692"/>
    </source>
</evidence>
<accession>A0A3L6ZYW4</accession>
<sequence>MCCFYEYEDGNKYRPFVPASHAVRARTRAEEARMPGEKVPEAAWEAFFSPACTAIPWAHFERMFRARQKAVGLLAMQAPARRPVRAAMGFRAVEA</sequence>
<gene>
    <name evidence="1" type="ORF">D9R14_20500</name>
</gene>
<comment type="caution">
    <text evidence="1">The sequence shown here is derived from an EMBL/GenBank/DDBJ whole genome shotgun (WGS) entry which is preliminary data.</text>
</comment>
<dbReference type="Proteomes" id="UP000269692">
    <property type="component" value="Unassembled WGS sequence"/>
</dbReference>
<dbReference type="EMBL" id="RCTF01000023">
    <property type="protein sequence ID" value="RLP73226.1"/>
    <property type="molecule type" value="Genomic_DNA"/>
</dbReference>
<keyword evidence="2" id="KW-1185">Reference proteome</keyword>
<evidence type="ECO:0000313" key="1">
    <source>
        <dbReference type="EMBL" id="RLP73226.1"/>
    </source>
</evidence>
<reference evidence="1 2" key="1">
    <citation type="submission" date="2018-10" db="EMBL/GenBank/DDBJ databases">
        <title>Xanthobacter tagetidis genome sequencing and assembly.</title>
        <authorList>
            <person name="Maclea K.S."/>
            <person name="Goen A.E."/>
            <person name="Fatima S.A."/>
        </authorList>
    </citation>
    <scope>NUCLEOTIDE SEQUENCE [LARGE SCALE GENOMIC DNA]</scope>
    <source>
        <strain evidence="1 2">ATCC 700314</strain>
    </source>
</reference>
<proteinExistence type="predicted"/>
<dbReference type="RefSeq" id="WP_121625225.1">
    <property type="nucleotide sequence ID" value="NZ_JACIIW010000002.1"/>
</dbReference>